<gene>
    <name evidence="1" type="ORF">SADUNF_Sadunf02G0056500</name>
</gene>
<organism evidence="1 2">
    <name type="scientific">Salix dunnii</name>
    <dbReference type="NCBI Taxonomy" id="1413687"/>
    <lineage>
        <taxon>Eukaryota</taxon>
        <taxon>Viridiplantae</taxon>
        <taxon>Streptophyta</taxon>
        <taxon>Embryophyta</taxon>
        <taxon>Tracheophyta</taxon>
        <taxon>Spermatophyta</taxon>
        <taxon>Magnoliopsida</taxon>
        <taxon>eudicotyledons</taxon>
        <taxon>Gunneridae</taxon>
        <taxon>Pentapetalae</taxon>
        <taxon>rosids</taxon>
        <taxon>fabids</taxon>
        <taxon>Malpighiales</taxon>
        <taxon>Salicaceae</taxon>
        <taxon>Saliceae</taxon>
        <taxon>Salix</taxon>
    </lineage>
</organism>
<evidence type="ECO:0000313" key="1">
    <source>
        <dbReference type="EMBL" id="KAF9687079.1"/>
    </source>
</evidence>
<accession>A0A835N6G7</accession>
<proteinExistence type="predicted"/>
<comment type="caution">
    <text evidence="1">The sequence shown here is derived from an EMBL/GenBank/DDBJ whole genome shotgun (WGS) entry which is preliminary data.</text>
</comment>
<dbReference type="AlphaFoldDB" id="A0A835N6G7"/>
<reference evidence="1 2" key="1">
    <citation type="submission" date="2020-10" db="EMBL/GenBank/DDBJ databases">
        <title>Plant Genome Project.</title>
        <authorList>
            <person name="Zhang R.-G."/>
        </authorList>
    </citation>
    <scope>NUCLEOTIDE SEQUENCE [LARGE SCALE GENOMIC DNA]</scope>
    <source>
        <strain evidence="1">FAFU-HL-1</strain>
        <tissue evidence="1">Leaf</tissue>
    </source>
</reference>
<dbReference type="EMBL" id="JADGMS010000002">
    <property type="protein sequence ID" value="KAF9687079.1"/>
    <property type="molecule type" value="Genomic_DNA"/>
</dbReference>
<keyword evidence="2" id="KW-1185">Reference proteome</keyword>
<dbReference type="Proteomes" id="UP000657918">
    <property type="component" value="Unassembled WGS sequence"/>
</dbReference>
<sequence>MHGVKEPIINLLIRSTNQPSSELSWESIEELMIDSDTRELLAGRVESLLLRLKQRFSGTATDTSKSQGNKVEMMSFDDQTSIFILGKVGRKQKQGHVNEHSSTWVNPSDYLALSKRAQIDSVLCLKDLRTCTDGIQVHSNIHTHSQLGVKIS</sequence>
<protein>
    <submittedName>
        <fullName evidence="1">Uncharacterized protein</fullName>
    </submittedName>
</protein>
<name>A0A835N6G7_9ROSI</name>
<evidence type="ECO:0000313" key="2">
    <source>
        <dbReference type="Proteomes" id="UP000657918"/>
    </source>
</evidence>